<dbReference type="GO" id="GO:0032456">
    <property type="term" value="P:endocytic recycling"/>
    <property type="evidence" value="ECO:0007669"/>
    <property type="project" value="TreeGrafter"/>
</dbReference>
<dbReference type="InterPro" id="IPR023299">
    <property type="entry name" value="ATPase_P-typ_cyto_dom_N"/>
</dbReference>
<evidence type="ECO:0000256" key="1">
    <source>
        <dbReference type="SAM" id="Phobius"/>
    </source>
</evidence>
<keyword evidence="1" id="KW-0472">Membrane</keyword>
<dbReference type="AlphaFoldDB" id="A0A0C9W1C7"/>
<dbReference type="EMBL" id="KN837112">
    <property type="protein sequence ID" value="KIJ45320.1"/>
    <property type="molecule type" value="Genomic_DNA"/>
</dbReference>
<organism evidence="2 3">
    <name type="scientific">Sphaerobolus stellatus (strain SS14)</name>
    <dbReference type="NCBI Taxonomy" id="990650"/>
    <lineage>
        <taxon>Eukaryota</taxon>
        <taxon>Fungi</taxon>
        <taxon>Dikarya</taxon>
        <taxon>Basidiomycota</taxon>
        <taxon>Agaricomycotina</taxon>
        <taxon>Agaricomycetes</taxon>
        <taxon>Phallomycetidae</taxon>
        <taxon>Geastrales</taxon>
        <taxon>Sphaerobolaceae</taxon>
        <taxon>Sphaerobolus</taxon>
    </lineage>
</organism>
<dbReference type="PANTHER" id="PTHR24092:SF150">
    <property type="entry name" value="PHOSPHOLIPID-TRANSPORTING ATPASE"/>
    <property type="match status" value="1"/>
</dbReference>
<dbReference type="PANTHER" id="PTHR24092">
    <property type="entry name" value="PROBABLE PHOSPHOLIPID-TRANSPORTING ATPASE"/>
    <property type="match status" value="1"/>
</dbReference>
<evidence type="ECO:0000313" key="3">
    <source>
        <dbReference type="Proteomes" id="UP000054279"/>
    </source>
</evidence>
<dbReference type="SUPFAM" id="SSF81660">
    <property type="entry name" value="Metal cation-transporting ATPase, ATP-binding domain N"/>
    <property type="match status" value="1"/>
</dbReference>
<keyword evidence="1" id="KW-0812">Transmembrane</keyword>
<dbReference type="Gene3D" id="3.40.1110.10">
    <property type="entry name" value="Calcium-transporting ATPase, cytoplasmic domain N"/>
    <property type="match status" value="1"/>
</dbReference>
<sequence length="337" mass="37590">MTLLAVCHTIIPEIKEDGSIKYQASSPDEAALVAVAEMLGYRFHTCKPKSVFVDINGPYTEKATQHLEDDATEGLRTLCIASRTILEEEYGFWSVIYDQAAITINGRGEAFDKVAKMIERDMLLLGATAIEDKLQEGVPDSLTFALEKELSKQFQQLAIMCKAVVLYVPASVCLVRVSHHIPGRVSPLQKALVVKLVKKNLKSILLSLGDGACWCGHLRCREQRILHKDVVLVMDHQCFVSFSDLIQLLSDHVLGRFQAGYWSRYWSLVLRSNAVPRCAVDGPWKGCIDLRVRTPLSVNAIAYEVVLGLWPKYTVAAIPRSFVLTMVFLALYALIAH</sequence>
<gene>
    <name evidence="2" type="ORF">M422DRAFT_778942</name>
</gene>
<dbReference type="GO" id="GO:0045332">
    <property type="term" value="P:phospholipid translocation"/>
    <property type="evidence" value="ECO:0007669"/>
    <property type="project" value="TreeGrafter"/>
</dbReference>
<dbReference type="GO" id="GO:0005802">
    <property type="term" value="C:trans-Golgi network"/>
    <property type="evidence" value="ECO:0007669"/>
    <property type="project" value="TreeGrafter"/>
</dbReference>
<dbReference type="OrthoDB" id="377733at2759"/>
<accession>A0A0C9W1C7</accession>
<dbReference type="GO" id="GO:0000166">
    <property type="term" value="F:nucleotide binding"/>
    <property type="evidence" value="ECO:0007669"/>
    <property type="project" value="InterPro"/>
</dbReference>
<reference evidence="2 3" key="1">
    <citation type="submission" date="2014-06" db="EMBL/GenBank/DDBJ databases">
        <title>Evolutionary Origins and Diversification of the Mycorrhizal Mutualists.</title>
        <authorList>
            <consortium name="DOE Joint Genome Institute"/>
            <consortium name="Mycorrhizal Genomics Consortium"/>
            <person name="Kohler A."/>
            <person name="Kuo A."/>
            <person name="Nagy L.G."/>
            <person name="Floudas D."/>
            <person name="Copeland A."/>
            <person name="Barry K.W."/>
            <person name="Cichocki N."/>
            <person name="Veneault-Fourrey C."/>
            <person name="LaButti K."/>
            <person name="Lindquist E.A."/>
            <person name="Lipzen A."/>
            <person name="Lundell T."/>
            <person name="Morin E."/>
            <person name="Murat C."/>
            <person name="Riley R."/>
            <person name="Ohm R."/>
            <person name="Sun H."/>
            <person name="Tunlid A."/>
            <person name="Henrissat B."/>
            <person name="Grigoriev I.V."/>
            <person name="Hibbett D.S."/>
            <person name="Martin F."/>
        </authorList>
    </citation>
    <scope>NUCLEOTIDE SEQUENCE [LARGE SCALE GENOMIC DNA]</scope>
    <source>
        <strain evidence="2 3">SS14</strain>
    </source>
</reference>
<dbReference type="Proteomes" id="UP000054279">
    <property type="component" value="Unassembled WGS sequence"/>
</dbReference>
<name>A0A0C9W1C7_SPHS4</name>
<feature type="transmembrane region" description="Helical" evidence="1">
    <location>
        <begin position="317"/>
        <end position="335"/>
    </location>
</feature>
<dbReference type="GO" id="GO:0006892">
    <property type="term" value="P:post-Golgi vesicle-mediated transport"/>
    <property type="evidence" value="ECO:0007669"/>
    <property type="project" value="TreeGrafter"/>
</dbReference>
<keyword evidence="1" id="KW-1133">Transmembrane helix</keyword>
<dbReference type="HOGENOM" id="CLU_824310_0_0_1"/>
<dbReference type="GO" id="GO:0005886">
    <property type="term" value="C:plasma membrane"/>
    <property type="evidence" value="ECO:0007669"/>
    <property type="project" value="TreeGrafter"/>
</dbReference>
<dbReference type="GO" id="GO:0140326">
    <property type="term" value="F:ATPase-coupled intramembrane lipid transporter activity"/>
    <property type="evidence" value="ECO:0007669"/>
    <property type="project" value="TreeGrafter"/>
</dbReference>
<evidence type="ECO:0000313" key="2">
    <source>
        <dbReference type="EMBL" id="KIJ45320.1"/>
    </source>
</evidence>
<keyword evidence="3" id="KW-1185">Reference proteome</keyword>
<proteinExistence type="predicted"/>
<protein>
    <submittedName>
        <fullName evidence="2">Uncharacterized protein</fullName>
    </submittedName>
</protein>